<dbReference type="Pfam" id="PF16177">
    <property type="entry name" value="ACAS_N"/>
    <property type="match status" value="1"/>
</dbReference>
<sequence length="687" mass="74187">MAPRPMHSVVTGLREGGTVGDVLWTPPADVRERSRIGDYLRWLAAHRGLEFADYDALWRWSVTDLDAFWQSIWDYFEVVAHTPPTATLTDRTMPGTRWFPGATLNYAENVLRMPGRGDDDPVVIAHGQTRAPETLTAAQLRDQVRRVAAGLRRLGVGQGDRVAAYAPNIPETYVLLLATASLGAIFSSCAPEFGTRSVTDRWQQIEPTVLVAVDGYRYGDKPVDRRAEVAAIRAALPSLRHTVAIPYLDPAGAPPEGALSWAELAAETDEPLAFTPVPFDHPLYVLYSSGTTGLPKPIVHGHGGILLEHLKMLALHHDLGPADRFFWFTTTGWMMWNFLVSGPAVGTAIVLFDGNPGHPDLGALWRLAAETGTTYFGTSAPFLLACRKAGLVPQEIADLSALRGVGSTGAPLPAEGFTWVYETVGDRLQLQSLSGGTDVCTGFVGGVPLLPVHAGEITCRALGAKVEARSADGTPVIGQLGELVITEPMPSMPVGFWNDTDGSRYREAYFEVYPGVWRHGDWITVNERGGCVITGRSDATLNRGGVRLGTAEFYSVVEGLDEVVDSVVVHLEDDEGGAGELLLFVVLAEGLELNDELRRKICRELRTALSPRHVPDEIHQVRAVPRTLSAKKLEVPVKKILTGTPVDHAAAKGALANPESLTAFAAFAQRRAGPPDPRLTGVRSGPG</sequence>
<dbReference type="NCBIfam" id="NF002937">
    <property type="entry name" value="PRK03584.1"/>
    <property type="match status" value="1"/>
</dbReference>
<accession>A0A1C4V843</accession>
<keyword evidence="3" id="KW-0547">Nucleotide-binding</keyword>
<keyword evidence="2" id="KW-0436">Ligase</keyword>
<feature type="domain" description="AMP-dependent synthetase/ligase" evidence="5">
    <location>
        <begin position="119"/>
        <end position="488"/>
    </location>
</feature>
<dbReference type="Pfam" id="PF00501">
    <property type="entry name" value="AMP-binding"/>
    <property type="match status" value="1"/>
</dbReference>
<evidence type="ECO:0000256" key="2">
    <source>
        <dbReference type="ARBA" id="ARBA00022598"/>
    </source>
</evidence>
<evidence type="ECO:0000259" key="6">
    <source>
        <dbReference type="Pfam" id="PF16177"/>
    </source>
</evidence>
<dbReference type="GO" id="GO:0030729">
    <property type="term" value="F:acetoacetate-CoA ligase activity"/>
    <property type="evidence" value="ECO:0007669"/>
    <property type="project" value="InterPro"/>
</dbReference>
<dbReference type="InterPro" id="IPR032387">
    <property type="entry name" value="ACAS_N"/>
</dbReference>
<dbReference type="PROSITE" id="PS00455">
    <property type="entry name" value="AMP_BINDING"/>
    <property type="match status" value="1"/>
</dbReference>
<dbReference type="NCBIfam" id="TIGR01217">
    <property type="entry name" value="ac_ac_CoA_syn"/>
    <property type="match status" value="1"/>
</dbReference>
<dbReference type="PANTHER" id="PTHR42921:SF1">
    <property type="entry name" value="ACETOACETYL-COA SYNTHETASE"/>
    <property type="match status" value="1"/>
</dbReference>
<dbReference type="InterPro" id="IPR042099">
    <property type="entry name" value="ANL_N_sf"/>
</dbReference>
<keyword evidence="8" id="KW-1185">Reference proteome</keyword>
<dbReference type="PANTHER" id="PTHR42921">
    <property type="entry name" value="ACETOACETYL-COA SYNTHETASE"/>
    <property type="match status" value="1"/>
</dbReference>
<evidence type="ECO:0000256" key="1">
    <source>
        <dbReference type="ARBA" id="ARBA00006432"/>
    </source>
</evidence>
<proteinExistence type="inferred from homology"/>
<feature type="domain" description="Acetyl-coenzyme A synthetase N-terminal" evidence="6">
    <location>
        <begin position="54"/>
        <end position="110"/>
    </location>
</feature>
<gene>
    <name evidence="7" type="ORF">GA0070214_102112</name>
</gene>
<reference evidence="8" key="1">
    <citation type="submission" date="2016-06" db="EMBL/GenBank/DDBJ databases">
        <authorList>
            <person name="Varghese N."/>
            <person name="Submissions Spin"/>
        </authorList>
    </citation>
    <scope>NUCLEOTIDE SEQUENCE [LARGE SCALE GENOMIC DNA]</scope>
    <source>
        <strain evidence="8">DSM 45246</strain>
    </source>
</reference>
<dbReference type="InterPro" id="IPR020845">
    <property type="entry name" value="AMP-binding_CS"/>
</dbReference>
<evidence type="ECO:0000259" key="5">
    <source>
        <dbReference type="Pfam" id="PF00501"/>
    </source>
</evidence>
<dbReference type="GO" id="GO:0005524">
    <property type="term" value="F:ATP binding"/>
    <property type="evidence" value="ECO:0007669"/>
    <property type="project" value="UniProtKB-KW"/>
</dbReference>
<evidence type="ECO:0000313" key="8">
    <source>
        <dbReference type="Proteomes" id="UP000199629"/>
    </source>
</evidence>
<dbReference type="SUPFAM" id="SSF56801">
    <property type="entry name" value="Acetyl-CoA synthetase-like"/>
    <property type="match status" value="1"/>
</dbReference>
<evidence type="ECO:0000256" key="4">
    <source>
        <dbReference type="ARBA" id="ARBA00022840"/>
    </source>
</evidence>
<evidence type="ECO:0000313" key="7">
    <source>
        <dbReference type="EMBL" id="SCE80056.1"/>
    </source>
</evidence>
<dbReference type="GO" id="GO:0006629">
    <property type="term" value="P:lipid metabolic process"/>
    <property type="evidence" value="ECO:0007669"/>
    <property type="project" value="InterPro"/>
</dbReference>
<comment type="similarity">
    <text evidence="1">Belongs to the ATP-dependent AMP-binding enzyme family.</text>
</comment>
<protein>
    <submittedName>
        <fullName evidence="7">Acetoacetyl-CoA synthetase</fullName>
    </submittedName>
</protein>
<dbReference type="Gene3D" id="3.30.300.30">
    <property type="match status" value="1"/>
</dbReference>
<dbReference type="InterPro" id="IPR005914">
    <property type="entry name" value="Acac_CoA_synth"/>
</dbReference>
<dbReference type="EMBL" id="FMCS01000002">
    <property type="protein sequence ID" value="SCE80056.1"/>
    <property type="molecule type" value="Genomic_DNA"/>
</dbReference>
<dbReference type="AlphaFoldDB" id="A0A1C4V843"/>
<dbReference type="CDD" id="cd05943">
    <property type="entry name" value="AACS"/>
    <property type="match status" value="1"/>
</dbReference>
<evidence type="ECO:0000256" key="3">
    <source>
        <dbReference type="ARBA" id="ARBA00022741"/>
    </source>
</evidence>
<dbReference type="InterPro" id="IPR045851">
    <property type="entry name" value="AMP-bd_C_sf"/>
</dbReference>
<dbReference type="InterPro" id="IPR000873">
    <property type="entry name" value="AMP-dep_synth/lig_dom"/>
</dbReference>
<keyword evidence="4" id="KW-0067">ATP-binding</keyword>
<dbReference type="Proteomes" id="UP000199629">
    <property type="component" value="Unassembled WGS sequence"/>
</dbReference>
<organism evidence="7 8">
    <name type="scientific">Micromonospora chaiyaphumensis</name>
    <dbReference type="NCBI Taxonomy" id="307119"/>
    <lineage>
        <taxon>Bacteria</taxon>
        <taxon>Bacillati</taxon>
        <taxon>Actinomycetota</taxon>
        <taxon>Actinomycetes</taxon>
        <taxon>Micromonosporales</taxon>
        <taxon>Micromonosporaceae</taxon>
        <taxon>Micromonospora</taxon>
    </lineage>
</organism>
<name>A0A1C4V843_9ACTN</name>
<dbReference type="Gene3D" id="3.40.50.12780">
    <property type="entry name" value="N-terminal domain of ligase-like"/>
    <property type="match status" value="1"/>
</dbReference>